<protein>
    <submittedName>
        <fullName evidence="2">DUF4253 domain-containing protein</fullName>
    </submittedName>
</protein>
<evidence type="ECO:0000259" key="1">
    <source>
        <dbReference type="Pfam" id="PF14062"/>
    </source>
</evidence>
<dbReference type="EMBL" id="JBHSPB010000011">
    <property type="protein sequence ID" value="MFC5722214.1"/>
    <property type="molecule type" value="Genomic_DNA"/>
</dbReference>
<dbReference type="RefSeq" id="WP_390317601.1">
    <property type="nucleotide sequence ID" value="NZ_JBHSPB010000011.1"/>
</dbReference>
<evidence type="ECO:0000313" key="3">
    <source>
        <dbReference type="Proteomes" id="UP001596083"/>
    </source>
</evidence>
<keyword evidence="3" id="KW-1185">Reference proteome</keyword>
<reference evidence="3" key="1">
    <citation type="journal article" date="2019" name="Int. J. Syst. Evol. Microbiol.">
        <title>The Global Catalogue of Microorganisms (GCM) 10K type strain sequencing project: providing services to taxonomists for standard genome sequencing and annotation.</title>
        <authorList>
            <consortium name="The Broad Institute Genomics Platform"/>
            <consortium name="The Broad Institute Genome Sequencing Center for Infectious Disease"/>
            <person name="Wu L."/>
            <person name="Ma J."/>
        </authorList>
    </citation>
    <scope>NUCLEOTIDE SEQUENCE [LARGE SCALE GENOMIC DNA]</scope>
    <source>
        <strain evidence="3">CGMCC 4.7304</strain>
    </source>
</reference>
<name>A0ABW0Z5D0_9ACTN</name>
<proteinExistence type="predicted"/>
<organism evidence="2 3">
    <name type="scientific">Streptomyces gamaensis</name>
    <dbReference type="NCBI Taxonomy" id="1763542"/>
    <lineage>
        <taxon>Bacteria</taxon>
        <taxon>Bacillati</taxon>
        <taxon>Actinomycetota</taxon>
        <taxon>Actinomycetes</taxon>
        <taxon>Kitasatosporales</taxon>
        <taxon>Streptomycetaceae</taxon>
        <taxon>Streptomyces</taxon>
    </lineage>
</organism>
<dbReference type="InterPro" id="IPR025349">
    <property type="entry name" value="DUF4253"/>
</dbReference>
<gene>
    <name evidence="2" type="ORF">ACFP1Z_18785</name>
</gene>
<comment type="caution">
    <text evidence="2">The sequence shown here is derived from an EMBL/GenBank/DDBJ whole genome shotgun (WGS) entry which is preliminary data.</text>
</comment>
<evidence type="ECO:0000313" key="2">
    <source>
        <dbReference type="EMBL" id="MFC5722214.1"/>
    </source>
</evidence>
<accession>A0ABW0Z5D0</accession>
<feature type="domain" description="DUF4253" evidence="1">
    <location>
        <begin position="68"/>
        <end position="176"/>
    </location>
</feature>
<dbReference type="Proteomes" id="UP001596083">
    <property type="component" value="Unassembled WGS sequence"/>
</dbReference>
<dbReference type="Pfam" id="PF14062">
    <property type="entry name" value="DUF4253"/>
    <property type="match status" value="1"/>
</dbReference>
<sequence>MSSPDDHKPADVLEEWWERYAADEVPSDIAPFGRAWPDLAPGIRPDIDPDRAAVDYARDFLSRRPHARLGLVAAASGAYALTTAGWSGPMNHENDTARFSAVVRDWEEHFGARVVAVGFDTLYLSVAAPPLSAGDALLLAAEHFAFCPDTLWQSCHTLADHAGRLMGAGHWEFWWD</sequence>